<evidence type="ECO:0000259" key="9">
    <source>
        <dbReference type="PROSITE" id="PS51695"/>
    </source>
</evidence>
<keyword evidence="5" id="KW-0720">Serine protease</keyword>
<dbReference type="SUPFAM" id="SSF52743">
    <property type="entry name" value="Subtilisin-like"/>
    <property type="match status" value="1"/>
</dbReference>
<accession>A0A4Y9ZCQ0</accession>
<evidence type="ECO:0000256" key="6">
    <source>
        <dbReference type="ARBA" id="ARBA00022837"/>
    </source>
</evidence>
<proteinExistence type="predicted"/>
<keyword evidence="11" id="KW-1185">Reference proteome</keyword>
<protein>
    <recommendedName>
        <fullName evidence="9">Peptidase S53 domain-containing protein</fullName>
    </recommendedName>
</protein>
<keyword evidence="7" id="KW-0865">Zymogen</keyword>
<dbReference type="GO" id="GO:0004252">
    <property type="term" value="F:serine-type endopeptidase activity"/>
    <property type="evidence" value="ECO:0007669"/>
    <property type="project" value="InterPro"/>
</dbReference>
<feature type="binding site" evidence="8">
    <location>
        <position position="495"/>
    </location>
    <ligand>
        <name>Ca(2+)</name>
        <dbReference type="ChEBI" id="CHEBI:29108"/>
    </ligand>
</feature>
<keyword evidence="3 8" id="KW-0479">Metal-binding</keyword>
<evidence type="ECO:0000256" key="2">
    <source>
        <dbReference type="ARBA" id="ARBA00022670"/>
    </source>
</evidence>
<dbReference type="OrthoDB" id="409122at2759"/>
<dbReference type="SMART" id="SM00944">
    <property type="entry name" value="Pro-kuma_activ"/>
    <property type="match status" value="1"/>
</dbReference>
<dbReference type="AlphaFoldDB" id="A0A4Y9ZCQ0"/>
<evidence type="ECO:0000256" key="8">
    <source>
        <dbReference type="PROSITE-ProRule" id="PRU01032"/>
    </source>
</evidence>
<dbReference type="EMBL" id="SEOQ01000045">
    <property type="protein sequence ID" value="TFY71581.1"/>
    <property type="molecule type" value="Genomic_DNA"/>
</dbReference>
<dbReference type="InterPro" id="IPR036852">
    <property type="entry name" value="Peptidase_S8/S53_dom_sf"/>
</dbReference>
<name>A0A4Y9ZCQ0_9AGAM</name>
<dbReference type="PANTHER" id="PTHR14218">
    <property type="entry name" value="PROTEASE S8 TRIPEPTIDYL PEPTIDASE I CLN2"/>
    <property type="match status" value="1"/>
</dbReference>
<dbReference type="InterPro" id="IPR030400">
    <property type="entry name" value="Sedolisin_dom"/>
</dbReference>
<comment type="cofactor">
    <cofactor evidence="8">
        <name>Ca(2+)</name>
        <dbReference type="ChEBI" id="CHEBI:29108"/>
    </cofactor>
    <text evidence="8">Binds 1 Ca(2+) ion per subunit.</text>
</comment>
<evidence type="ECO:0000313" key="11">
    <source>
        <dbReference type="Proteomes" id="UP000298327"/>
    </source>
</evidence>
<dbReference type="PANTHER" id="PTHR14218:SF15">
    <property type="entry name" value="TRIPEPTIDYL-PEPTIDASE 1"/>
    <property type="match status" value="1"/>
</dbReference>
<evidence type="ECO:0000256" key="7">
    <source>
        <dbReference type="ARBA" id="ARBA00023145"/>
    </source>
</evidence>
<dbReference type="GO" id="GO:0006508">
    <property type="term" value="P:proteolysis"/>
    <property type="evidence" value="ECO:0007669"/>
    <property type="project" value="UniProtKB-KW"/>
</dbReference>
<dbReference type="GO" id="GO:0008240">
    <property type="term" value="F:tripeptidyl-peptidase activity"/>
    <property type="evidence" value="ECO:0007669"/>
    <property type="project" value="TreeGrafter"/>
</dbReference>
<evidence type="ECO:0000256" key="3">
    <source>
        <dbReference type="ARBA" id="ARBA00022723"/>
    </source>
</evidence>
<keyword evidence="2" id="KW-0645">Protease</keyword>
<comment type="caution">
    <text evidence="10">The sequence shown here is derived from an EMBL/GenBank/DDBJ whole genome shotgun (WGS) entry which is preliminary data.</text>
</comment>
<dbReference type="CDD" id="cd04056">
    <property type="entry name" value="Peptidases_S53"/>
    <property type="match status" value="1"/>
</dbReference>
<dbReference type="Gene3D" id="3.40.50.200">
    <property type="entry name" value="Peptidase S8/S53 domain"/>
    <property type="match status" value="1"/>
</dbReference>
<dbReference type="CDD" id="cd11377">
    <property type="entry name" value="Pro-peptidase_S53"/>
    <property type="match status" value="1"/>
</dbReference>
<comment type="caution">
    <text evidence="8">Lacks conserved residue(s) required for the propagation of feature annotation.</text>
</comment>
<comment type="subcellular location">
    <subcellularLocation>
        <location evidence="1">Secreted</location>
        <location evidence="1">Extracellular space</location>
    </subcellularLocation>
</comment>
<keyword evidence="4" id="KW-0378">Hydrolase</keyword>
<reference evidence="10 11" key="1">
    <citation type="submission" date="2019-02" db="EMBL/GenBank/DDBJ databases">
        <title>Genome sequencing of the rare red list fungi Dentipellis fragilis.</title>
        <authorList>
            <person name="Buettner E."/>
            <person name="Kellner H."/>
        </authorList>
    </citation>
    <scope>NUCLEOTIDE SEQUENCE [LARGE SCALE GENOMIC DNA]</scope>
    <source>
        <strain evidence="10 11">DSM 105465</strain>
    </source>
</reference>
<gene>
    <name evidence="10" type="ORF">EVG20_g1415</name>
</gene>
<feature type="domain" description="Peptidase S53" evidence="9">
    <location>
        <begin position="184"/>
        <end position="535"/>
    </location>
</feature>
<dbReference type="Pfam" id="PF09286">
    <property type="entry name" value="Pro-kuma_activ"/>
    <property type="match status" value="1"/>
</dbReference>
<dbReference type="Proteomes" id="UP000298327">
    <property type="component" value="Unassembled WGS sequence"/>
</dbReference>
<dbReference type="SUPFAM" id="SSF54897">
    <property type="entry name" value="Protease propeptides/inhibitors"/>
    <property type="match status" value="1"/>
</dbReference>
<dbReference type="GO" id="GO:0005576">
    <property type="term" value="C:extracellular region"/>
    <property type="evidence" value="ECO:0007669"/>
    <property type="project" value="UniProtKB-SubCell"/>
</dbReference>
<keyword evidence="6 8" id="KW-0106">Calcium</keyword>
<dbReference type="STRING" id="205917.A0A4Y9ZCQ0"/>
<feature type="binding site" evidence="8">
    <location>
        <position position="514"/>
    </location>
    <ligand>
        <name>Ca(2+)</name>
        <dbReference type="ChEBI" id="CHEBI:29108"/>
    </ligand>
</feature>
<dbReference type="GO" id="GO:0046872">
    <property type="term" value="F:metal ion binding"/>
    <property type="evidence" value="ECO:0007669"/>
    <property type="project" value="UniProtKB-UniRule"/>
</dbReference>
<feature type="binding site" evidence="8">
    <location>
        <position position="516"/>
    </location>
    <ligand>
        <name>Ca(2+)</name>
        <dbReference type="ChEBI" id="CHEBI:29108"/>
    </ligand>
</feature>
<feature type="binding site" evidence="8">
    <location>
        <position position="496"/>
    </location>
    <ligand>
        <name>Ca(2+)</name>
        <dbReference type="ChEBI" id="CHEBI:29108"/>
    </ligand>
</feature>
<dbReference type="InterPro" id="IPR015366">
    <property type="entry name" value="S53_propep"/>
</dbReference>
<evidence type="ECO:0000313" key="10">
    <source>
        <dbReference type="EMBL" id="TFY71581.1"/>
    </source>
</evidence>
<sequence>MRVHQRRDAPPTGFVKTGAAADDQVIPISLAIKSQDFATLEKKLYAVSTPGQDEYGQHLTKDEVEELAAPSDESASAVKEWLMSHGLSPETVSPSGNMLRVNMSVKQANELLDADYATFKDTKSGRQTVRTLSYSVPASVQDHISFVHPTVQFPIYGSSSSQGLTKRQASKLVGRDVPASCADDFTPSCAQQFYGIPSTPIKDTSKHVGAIGVNDQFASEADLKLFLQKYRPDITSAPALNLIPVVGGVNNQSDPGLEGNFVTQWLAGLATGAPIDYISVGDQDDLFDALVDMTNALLNQTNPPQVIDVSYALPEPFIDEPTANHICQSLAQLGARGLSVIVGSGSRGVSGGEDEGECHVFNPEFPATCPYVTTIGGTTDIPETAWNISGGGFSMFFPIPSYQTADVATYQKTIPSSYTGLYNTTGRGFPDISAMASVSNFYWSGNLTVPEFMSGGIIITSSLIALLNDELASAGKAPLGFLNPLIYANKDAFTDVTSGSNPSCNTNGFSATTGWDAITGLGSPVYSKLRTAVGL</sequence>
<evidence type="ECO:0000256" key="1">
    <source>
        <dbReference type="ARBA" id="ARBA00004239"/>
    </source>
</evidence>
<dbReference type="PROSITE" id="PS51695">
    <property type="entry name" value="SEDOLISIN"/>
    <property type="match status" value="1"/>
</dbReference>
<evidence type="ECO:0000256" key="4">
    <source>
        <dbReference type="ARBA" id="ARBA00022801"/>
    </source>
</evidence>
<evidence type="ECO:0000256" key="5">
    <source>
        <dbReference type="ARBA" id="ARBA00022825"/>
    </source>
</evidence>
<dbReference type="InterPro" id="IPR050819">
    <property type="entry name" value="Tripeptidyl-peptidase_I"/>
</dbReference>
<organism evidence="10 11">
    <name type="scientific">Dentipellis fragilis</name>
    <dbReference type="NCBI Taxonomy" id="205917"/>
    <lineage>
        <taxon>Eukaryota</taxon>
        <taxon>Fungi</taxon>
        <taxon>Dikarya</taxon>
        <taxon>Basidiomycota</taxon>
        <taxon>Agaricomycotina</taxon>
        <taxon>Agaricomycetes</taxon>
        <taxon>Russulales</taxon>
        <taxon>Hericiaceae</taxon>
        <taxon>Dentipellis</taxon>
    </lineage>
</organism>